<dbReference type="RefSeq" id="WP_182041977.1">
    <property type="nucleotide sequence ID" value="NZ_JACDZE010000001.1"/>
</dbReference>
<organism evidence="1 2">
    <name type="scientific">Moheibacter lacus</name>
    <dbReference type="NCBI Taxonomy" id="2745851"/>
    <lineage>
        <taxon>Bacteria</taxon>
        <taxon>Pseudomonadati</taxon>
        <taxon>Bacteroidota</taxon>
        <taxon>Flavobacteriia</taxon>
        <taxon>Flavobacteriales</taxon>
        <taxon>Weeksellaceae</taxon>
        <taxon>Moheibacter</taxon>
    </lineage>
</organism>
<dbReference type="PANTHER" id="PTHR36849:SF1">
    <property type="entry name" value="CYTOPLASMIC PROTEIN"/>
    <property type="match status" value="1"/>
</dbReference>
<evidence type="ECO:0000313" key="2">
    <source>
        <dbReference type="Proteomes" id="UP000552241"/>
    </source>
</evidence>
<dbReference type="Pfam" id="PF22752">
    <property type="entry name" value="DUF488-N3i"/>
    <property type="match status" value="1"/>
</dbReference>
<gene>
    <name evidence="1" type="ORF">HU137_01170</name>
</gene>
<proteinExistence type="predicted"/>
<accession>A0A838ZNT3</accession>
<keyword evidence="2" id="KW-1185">Reference proteome</keyword>
<dbReference type="PANTHER" id="PTHR36849">
    <property type="entry name" value="CYTOPLASMIC PROTEIN-RELATED"/>
    <property type="match status" value="1"/>
</dbReference>
<evidence type="ECO:0000313" key="1">
    <source>
        <dbReference type="EMBL" id="MBA5628375.1"/>
    </source>
</evidence>
<name>A0A838ZNT3_9FLAO</name>
<protein>
    <submittedName>
        <fullName evidence="1">DUF488 family protein</fullName>
    </submittedName>
</protein>
<comment type="caution">
    <text evidence="1">The sequence shown here is derived from an EMBL/GenBank/DDBJ whole genome shotgun (WGS) entry which is preliminary data.</text>
</comment>
<sequence>MKRIQIKRIYEDVSPEDGYRILVDRLWPRGISKDRARLDDWNKAIAPSTELRKWFGHQPDRFEAFSKLYKKELENKEEELNAIRQIADNKIVTLLYAAHDPKINHAIVLQEVLNQKR</sequence>
<dbReference type="Proteomes" id="UP000552241">
    <property type="component" value="Unassembled WGS sequence"/>
</dbReference>
<dbReference type="AlphaFoldDB" id="A0A838ZNT3"/>
<dbReference type="EMBL" id="JACDZE010000001">
    <property type="protein sequence ID" value="MBA5628375.1"/>
    <property type="molecule type" value="Genomic_DNA"/>
</dbReference>
<reference evidence="1 2" key="1">
    <citation type="submission" date="2020-07" db="EMBL/GenBank/DDBJ databases">
        <title>Moheibacter lacus sp. nov., a member of the family Flavobacteriaceae isolated from freshwater lake sediment.</title>
        <authorList>
            <person name="Liu Y."/>
        </authorList>
    </citation>
    <scope>NUCLEOTIDE SEQUENCE [LARGE SCALE GENOMIC DNA]</scope>
    <source>
        <strain evidence="1 2">BDHS18</strain>
    </source>
</reference>
<dbReference type="InterPro" id="IPR052552">
    <property type="entry name" value="YeaO-like"/>
</dbReference>